<dbReference type="InterPro" id="IPR036034">
    <property type="entry name" value="PDZ_sf"/>
</dbReference>
<dbReference type="Gene3D" id="3.90.226.10">
    <property type="entry name" value="2-enoyl-CoA Hydratase, Chain A, domain 1"/>
    <property type="match status" value="1"/>
</dbReference>
<evidence type="ECO:0000313" key="7">
    <source>
        <dbReference type="Proteomes" id="UP000190961"/>
    </source>
</evidence>
<accession>A0A1T5J5Z1</accession>
<dbReference type="GO" id="GO:0007165">
    <property type="term" value="P:signal transduction"/>
    <property type="evidence" value="ECO:0007669"/>
    <property type="project" value="TreeGrafter"/>
</dbReference>
<evidence type="ECO:0000259" key="5">
    <source>
        <dbReference type="PROSITE" id="PS50106"/>
    </source>
</evidence>
<dbReference type="InterPro" id="IPR005151">
    <property type="entry name" value="Tail-specific_protease"/>
</dbReference>
<evidence type="ECO:0000256" key="2">
    <source>
        <dbReference type="ARBA" id="ARBA00022670"/>
    </source>
</evidence>
<dbReference type="PROSITE" id="PS50106">
    <property type="entry name" value="PDZ"/>
    <property type="match status" value="1"/>
</dbReference>
<dbReference type="AlphaFoldDB" id="A0A1T5J5Z1"/>
<keyword evidence="4" id="KW-0720">Serine protease</keyword>
<reference evidence="6 7" key="1">
    <citation type="submission" date="2017-02" db="EMBL/GenBank/DDBJ databases">
        <authorList>
            <person name="Peterson S.W."/>
        </authorList>
    </citation>
    <scope>NUCLEOTIDE SEQUENCE [LARGE SCALE GENOMIC DNA]</scope>
    <source>
        <strain evidence="6 7">DSM 25262</strain>
    </source>
</reference>
<organism evidence="6 7">
    <name type="scientific">Ohtaekwangia koreensis</name>
    <dbReference type="NCBI Taxonomy" id="688867"/>
    <lineage>
        <taxon>Bacteria</taxon>
        <taxon>Pseudomonadati</taxon>
        <taxon>Bacteroidota</taxon>
        <taxon>Cytophagia</taxon>
        <taxon>Cytophagales</taxon>
        <taxon>Fulvivirgaceae</taxon>
        <taxon>Ohtaekwangia</taxon>
    </lineage>
</organism>
<keyword evidence="7" id="KW-1185">Reference proteome</keyword>
<dbReference type="PANTHER" id="PTHR32060:SF22">
    <property type="entry name" value="CARBOXYL-TERMINAL-PROCESSING PEPTIDASE 3, CHLOROPLASTIC"/>
    <property type="match status" value="1"/>
</dbReference>
<evidence type="ECO:0000256" key="1">
    <source>
        <dbReference type="ARBA" id="ARBA00009179"/>
    </source>
</evidence>
<dbReference type="PANTHER" id="PTHR32060">
    <property type="entry name" value="TAIL-SPECIFIC PROTEASE"/>
    <property type="match status" value="1"/>
</dbReference>
<sequence>MRWFSFLFFTLCSLTDIYAQRSPDPGKEARLLTRILQEQHLQPRAINDKFSADVFKVFLETIDPDKLIFSEADLKSLVKYKTLLDDELNGDGWNFLNEIIPLYQKCLLNTEEIVIKQTNAPLVSTTNEYLEYDTTHWAYDEPERIVRWKRWLKYQILDRLTDRQKGYNESDADLFARYEPEVRLRVKSYELRSIKRVLNHPSGFDAYITAAYFQCIASVFDPHTTYMPITGMENFLSSLSTEGYYFGVTLDENERGDVFITALAPGGSAWKSGELQTSDVLINLTWEGQEPIDVTGISLEEANEILADNNHQSMKFTVRKPSGLTTSVTLRKEKISLEENYARSYLLKDKYTIGYISLPDFYTQWGDDSEGTHCAEDVAKEIIKLKKENIDGLIIDVRYNGGGSLQEAAAMAGIFIDEGPLGFLKGKDPNAIILKDMTRGTIYDGPLILMVNGQSASASEFLAAVLQDYNRAVIVGSRTFGKATAQNFFPLDSAQGAPSLQTLQGQGYASITTDKIYRVTGKAVQGKGIRPDVLLPDMLDALMIRESDLPFALPNDSLPRKASYRPLSALPLRTIKRNSETRIRSTESFQHVVKSLQWLTDELKKKNQPLLLSWEFFSKENKDHEARYAALEKLLDQRAGNYEVINSSLDQQRMVVDDYSNKFNATWIRNLRKDIYLAEAFRVMTDLIEIKHK</sequence>
<feature type="domain" description="PDZ" evidence="5">
    <location>
        <begin position="240"/>
        <end position="306"/>
    </location>
</feature>
<evidence type="ECO:0000256" key="4">
    <source>
        <dbReference type="ARBA" id="ARBA00022825"/>
    </source>
</evidence>
<gene>
    <name evidence="6" type="ORF">SAMN05660236_0776</name>
</gene>
<dbReference type="InterPro" id="IPR001478">
    <property type="entry name" value="PDZ"/>
</dbReference>
<dbReference type="Pfam" id="PF17804">
    <property type="entry name" value="TSP_NTD"/>
    <property type="match status" value="1"/>
</dbReference>
<evidence type="ECO:0000256" key="3">
    <source>
        <dbReference type="ARBA" id="ARBA00022801"/>
    </source>
</evidence>
<dbReference type="EMBL" id="FUZU01000001">
    <property type="protein sequence ID" value="SKC46678.1"/>
    <property type="molecule type" value="Genomic_DNA"/>
</dbReference>
<dbReference type="InterPro" id="IPR004447">
    <property type="entry name" value="Peptidase_S41A"/>
</dbReference>
<dbReference type="GO" id="GO:0004175">
    <property type="term" value="F:endopeptidase activity"/>
    <property type="evidence" value="ECO:0007669"/>
    <property type="project" value="TreeGrafter"/>
</dbReference>
<dbReference type="STRING" id="688867.SAMN05660236_0776"/>
<protein>
    <submittedName>
        <fullName evidence="6">Carboxyl-terminal processing protease</fullName>
    </submittedName>
</protein>
<keyword evidence="2 6" id="KW-0645">Protease</keyword>
<dbReference type="GO" id="GO:0008236">
    <property type="term" value="F:serine-type peptidase activity"/>
    <property type="evidence" value="ECO:0007669"/>
    <property type="project" value="UniProtKB-KW"/>
</dbReference>
<proteinExistence type="inferred from homology"/>
<dbReference type="SUPFAM" id="SSF52096">
    <property type="entry name" value="ClpP/crotonase"/>
    <property type="match status" value="1"/>
</dbReference>
<dbReference type="CDD" id="cd00136">
    <property type="entry name" value="PDZ_canonical"/>
    <property type="match status" value="1"/>
</dbReference>
<comment type="similarity">
    <text evidence="1">Belongs to the peptidase S41A family.</text>
</comment>
<dbReference type="RefSeq" id="WP_079685375.1">
    <property type="nucleotide sequence ID" value="NZ_FUZU01000001.1"/>
</dbReference>
<dbReference type="GO" id="GO:0006508">
    <property type="term" value="P:proteolysis"/>
    <property type="evidence" value="ECO:0007669"/>
    <property type="project" value="UniProtKB-KW"/>
</dbReference>
<keyword evidence="3" id="KW-0378">Hydrolase</keyword>
<dbReference type="OrthoDB" id="9812068at2"/>
<dbReference type="Pfam" id="PF03572">
    <property type="entry name" value="Peptidase_S41"/>
    <property type="match status" value="1"/>
</dbReference>
<dbReference type="InterPro" id="IPR029045">
    <property type="entry name" value="ClpP/crotonase-like_dom_sf"/>
</dbReference>
<dbReference type="Pfam" id="PF11818">
    <property type="entry name" value="DUF3340"/>
    <property type="match status" value="1"/>
</dbReference>
<dbReference type="GO" id="GO:0030288">
    <property type="term" value="C:outer membrane-bounded periplasmic space"/>
    <property type="evidence" value="ECO:0007669"/>
    <property type="project" value="TreeGrafter"/>
</dbReference>
<name>A0A1T5J5Z1_9BACT</name>
<dbReference type="InterPro" id="IPR040573">
    <property type="entry name" value="TSP_N"/>
</dbReference>
<dbReference type="SMART" id="SM00245">
    <property type="entry name" value="TSPc"/>
    <property type="match status" value="1"/>
</dbReference>
<dbReference type="InterPro" id="IPR020992">
    <property type="entry name" value="Tail_Prtase_C"/>
</dbReference>
<dbReference type="SUPFAM" id="SSF50156">
    <property type="entry name" value="PDZ domain-like"/>
    <property type="match status" value="1"/>
</dbReference>
<dbReference type="Gene3D" id="2.30.42.10">
    <property type="match status" value="1"/>
</dbReference>
<evidence type="ECO:0000313" key="6">
    <source>
        <dbReference type="EMBL" id="SKC46678.1"/>
    </source>
</evidence>
<dbReference type="CDD" id="cd07560">
    <property type="entry name" value="Peptidase_S41_CPP"/>
    <property type="match status" value="1"/>
</dbReference>
<dbReference type="Proteomes" id="UP000190961">
    <property type="component" value="Unassembled WGS sequence"/>
</dbReference>